<dbReference type="Pfam" id="PF04177">
    <property type="entry name" value="TAP42"/>
    <property type="match status" value="1"/>
</dbReference>
<reference evidence="2 3" key="1">
    <citation type="submission" date="2017-01" db="EMBL/GenBank/DDBJ databases">
        <title>Draft genome sequence of Diplodia seriata F98.1, a fungal species involved in grapevine trunk diseases.</title>
        <authorList>
            <person name="Robert-Siegwald G."/>
            <person name="Vallet J."/>
            <person name="Abou-Mansour E."/>
            <person name="Xu J."/>
            <person name="Rey P."/>
            <person name="Bertsch C."/>
            <person name="Rego C."/>
            <person name="Larignon P."/>
            <person name="Fontaine F."/>
            <person name="Lebrun M.-H."/>
        </authorList>
    </citation>
    <scope>NUCLEOTIDE SEQUENCE [LARGE SCALE GENOMIC DNA]</scope>
    <source>
        <strain evidence="2 3">F98.1</strain>
    </source>
</reference>
<accession>A0A1S8BHF8</accession>
<protein>
    <recommendedName>
        <fullName evidence="4">Tor signaling pathway regulator</fullName>
    </recommendedName>
</protein>
<evidence type="ECO:0000313" key="2">
    <source>
        <dbReference type="EMBL" id="OMP86748.1"/>
    </source>
</evidence>
<dbReference type="PANTHER" id="PTHR10933:SF9">
    <property type="entry name" value="IMMUNOGLOBULIN-BINDING PROTEIN 1"/>
    <property type="match status" value="1"/>
</dbReference>
<feature type="region of interest" description="Disordered" evidence="1">
    <location>
        <begin position="259"/>
        <end position="308"/>
    </location>
</feature>
<comment type="caution">
    <text evidence="2">The sequence shown here is derived from an EMBL/GenBank/DDBJ whole genome shotgun (WGS) entry which is preliminary data.</text>
</comment>
<organism evidence="2 3">
    <name type="scientific">Diplodia seriata</name>
    <dbReference type="NCBI Taxonomy" id="420778"/>
    <lineage>
        <taxon>Eukaryota</taxon>
        <taxon>Fungi</taxon>
        <taxon>Dikarya</taxon>
        <taxon>Ascomycota</taxon>
        <taxon>Pezizomycotina</taxon>
        <taxon>Dothideomycetes</taxon>
        <taxon>Dothideomycetes incertae sedis</taxon>
        <taxon>Botryosphaeriales</taxon>
        <taxon>Botryosphaeriaceae</taxon>
        <taxon>Diplodia</taxon>
    </lineage>
</organism>
<feature type="compositionally biased region" description="Basic and acidic residues" evidence="1">
    <location>
        <begin position="271"/>
        <end position="288"/>
    </location>
</feature>
<dbReference type="GO" id="GO:0035303">
    <property type="term" value="P:regulation of dephosphorylation"/>
    <property type="evidence" value="ECO:0007669"/>
    <property type="project" value="TreeGrafter"/>
</dbReference>
<evidence type="ECO:0008006" key="4">
    <source>
        <dbReference type="Google" id="ProtNLM"/>
    </source>
</evidence>
<feature type="region of interest" description="Disordered" evidence="1">
    <location>
        <begin position="1"/>
        <end position="33"/>
    </location>
</feature>
<dbReference type="InterPro" id="IPR038511">
    <property type="entry name" value="TAP42/TAP46-like_sf"/>
</dbReference>
<dbReference type="GO" id="GO:0005829">
    <property type="term" value="C:cytosol"/>
    <property type="evidence" value="ECO:0007669"/>
    <property type="project" value="TreeGrafter"/>
</dbReference>
<dbReference type="InterPro" id="IPR007304">
    <property type="entry name" value="TAP46-like"/>
</dbReference>
<feature type="compositionally biased region" description="Polar residues" evidence="1">
    <location>
        <begin position="22"/>
        <end position="33"/>
    </location>
</feature>
<dbReference type="Proteomes" id="UP000190776">
    <property type="component" value="Unassembled WGS sequence"/>
</dbReference>
<name>A0A1S8BHF8_9PEZI</name>
<feature type="compositionally biased region" description="Basic and acidic residues" evidence="1">
    <location>
        <begin position="369"/>
        <end position="390"/>
    </location>
</feature>
<feature type="region of interest" description="Disordered" evidence="1">
    <location>
        <begin position="343"/>
        <end position="400"/>
    </location>
</feature>
<dbReference type="OrthoDB" id="10261753at2759"/>
<dbReference type="EMBL" id="MSZU01000077">
    <property type="protein sequence ID" value="OMP86748.1"/>
    <property type="molecule type" value="Genomic_DNA"/>
</dbReference>
<gene>
    <name evidence="2" type="ORF">BK809_0000423</name>
</gene>
<evidence type="ECO:0000256" key="1">
    <source>
        <dbReference type="SAM" id="MobiDB-lite"/>
    </source>
</evidence>
<dbReference type="PANTHER" id="PTHR10933">
    <property type="entry name" value="IMMUNOGLOBULIN-BINDING PROTEIN 1"/>
    <property type="match status" value="1"/>
</dbReference>
<dbReference type="STRING" id="420778.A0A1S8BHF8"/>
<dbReference type="GO" id="GO:0009966">
    <property type="term" value="P:regulation of signal transduction"/>
    <property type="evidence" value="ECO:0007669"/>
    <property type="project" value="InterPro"/>
</dbReference>
<dbReference type="AlphaFoldDB" id="A0A1S8BHF8"/>
<dbReference type="Gene3D" id="1.25.40.540">
    <property type="entry name" value="TAP42-like family"/>
    <property type="match status" value="1"/>
</dbReference>
<sequence>MQFRFPPTNDNVHPYSAPLPPQTSKMSNEAEQQPQSLRALFYGAEAKRKELESTYDSNSDAYQQKLSSAIATYEECLRVADRVSLFSPNETLEDVSSGDIQYMVINYHLAELLQRAVGTDRKSTLLSARESYEKFMKLLDSYDVLSKPDAKLYEKYQESPNSFSTASTTDAAARRDTKISRFRAEKELKAKLEVCSVAISRGPISNRGIQHLNQNPAAFQNDEDALRQLHLTNIALCVHQTFASLESLAQELQILAMAPPAPPPNAGPATEDWRQRDRRGDGYSERLDSPLASLSSRTGPILSADGKPMRPFTLLDSRQRVQQGVFRPDHSLPTMTIDEYLDEERKRGGIIEGGGEQSGMQPEPDEDNLEKADAETLKARAWDDYKDDNAKGSGNTMNRG</sequence>
<proteinExistence type="predicted"/>
<dbReference type="GO" id="GO:0051721">
    <property type="term" value="F:protein phosphatase 2A binding"/>
    <property type="evidence" value="ECO:0007669"/>
    <property type="project" value="TreeGrafter"/>
</dbReference>
<evidence type="ECO:0000313" key="3">
    <source>
        <dbReference type="Proteomes" id="UP000190776"/>
    </source>
</evidence>